<dbReference type="Pfam" id="PF13561">
    <property type="entry name" value="adh_short_C2"/>
    <property type="match status" value="1"/>
</dbReference>
<keyword evidence="4" id="KW-0560">Oxidoreductase</keyword>
<dbReference type="RefSeq" id="WP_345885490.1">
    <property type="nucleotide sequence ID" value="NZ_JBDFRB010000009.1"/>
</dbReference>
<dbReference type="SUPFAM" id="SSF51735">
    <property type="entry name" value="NAD(P)-binding Rossmann-fold domains"/>
    <property type="match status" value="2"/>
</dbReference>
<dbReference type="Proteomes" id="UP001422074">
    <property type="component" value="Unassembled WGS sequence"/>
</dbReference>
<feature type="compositionally biased region" description="Low complexity" evidence="2">
    <location>
        <begin position="79"/>
        <end position="98"/>
    </location>
</feature>
<evidence type="ECO:0000259" key="3">
    <source>
        <dbReference type="SMART" id="SM00822"/>
    </source>
</evidence>
<protein>
    <submittedName>
        <fullName evidence="4">3-oxoacyl-ACP reductase</fullName>
        <ecNumber evidence="4">1.1.1.100</ecNumber>
    </submittedName>
</protein>
<dbReference type="PROSITE" id="PS00061">
    <property type="entry name" value="ADH_SHORT"/>
    <property type="match status" value="1"/>
</dbReference>
<proteinExistence type="inferred from homology"/>
<sequence length="483" mass="48901">MADKYTEFVSRGWGRDLAKRLGLPQPVALRRYEPGAPLTPGPVLIIGTGQAADALETALKGWDIEVRRASGEAHDGGDSPSSSISPSTAPTGGARPTTGGRLGAIVLALDGIERPEDLSAPVLTAGKALRSLAPSGRVVTVSRRSSTQDGPALAAARAGVEGILRSLAKELRSGATGNGILLAEGVPADAPSALGALRFLLSGRSAFVDGQFLTVGTAKGGLPADGALPGEVMGASWDRPLAGKVAVVTGAARGIGAAIARTLARDGATVVGVDVPAAGDALAKVVNEVRGTALQLDITKPEAGERILEHALHRHGGLDILVHNAGITRDKLLANMDAAKWDSVIAVNIASQLRINEALLASGRLGEGFRIVSVASTSGIAGNRGQTNYAASKAGVVGMVRSTAARLAATGGTANAVAPGFIETEMTARIPFATREVARRLNSLQQGGQPVDVAEAIAFLASDAAGGISGNVLRVCGQNMVGQ</sequence>
<dbReference type="PANTHER" id="PTHR42760:SF78">
    <property type="entry name" value="3-OXOACYL-[ACYL-CARRIER-PROTEIN] REDUCTASE [NADH]"/>
    <property type="match status" value="1"/>
</dbReference>
<name>A0ABU9X146_9MICC</name>
<evidence type="ECO:0000313" key="4">
    <source>
        <dbReference type="EMBL" id="MEN2745140.1"/>
    </source>
</evidence>
<organism evidence="4 5">
    <name type="scientific">Sinomonas halotolerans</name>
    <dbReference type="NCBI Taxonomy" id="1644133"/>
    <lineage>
        <taxon>Bacteria</taxon>
        <taxon>Bacillati</taxon>
        <taxon>Actinomycetota</taxon>
        <taxon>Actinomycetes</taxon>
        <taxon>Micrococcales</taxon>
        <taxon>Micrococcaceae</taxon>
        <taxon>Sinomonas</taxon>
    </lineage>
</organism>
<evidence type="ECO:0000313" key="5">
    <source>
        <dbReference type="Proteomes" id="UP001422074"/>
    </source>
</evidence>
<dbReference type="EC" id="1.1.1.100" evidence="4"/>
<accession>A0ABU9X146</accession>
<dbReference type="InterPro" id="IPR036291">
    <property type="entry name" value="NAD(P)-bd_dom_sf"/>
</dbReference>
<dbReference type="SMART" id="SM00822">
    <property type="entry name" value="PKS_KR"/>
    <property type="match status" value="1"/>
</dbReference>
<gene>
    <name evidence="4" type="ORF">ABCQ75_11395</name>
</gene>
<dbReference type="EMBL" id="JBDFRB010000009">
    <property type="protein sequence ID" value="MEN2745140.1"/>
    <property type="molecule type" value="Genomic_DNA"/>
</dbReference>
<dbReference type="PRINTS" id="PR00081">
    <property type="entry name" value="GDHRDH"/>
</dbReference>
<dbReference type="InterPro" id="IPR057326">
    <property type="entry name" value="KR_dom"/>
</dbReference>
<feature type="domain" description="Ketoreductase" evidence="3">
    <location>
        <begin position="244"/>
        <end position="420"/>
    </location>
</feature>
<evidence type="ECO:0000256" key="2">
    <source>
        <dbReference type="SAM" id="MobiDB-lite"/>
    </source>
</evidence>
<feature type="region of interest" description="Disordered" evidence="2">
    <location>
        <begin position="70"/>
        <end position="98"/>
    </location>
</feature>
<reference evidence="4 5" key="1">
    <citation type="submission" date="2024-05" db="EMBL/GenBank/DDBJ databases">
        <title>Sinomonas sp. nov., isolated from a waste landfill.</title>
        <authorList>
            <person name="Zhao Y."/>
        </authorList>
    </citation>
    <scope>NUCLEOTIDE SEQUENCE [LARGE SCALE GENOMIC DNA]</scope>
    <source>
        <strain evidence="4 5">CCTCC AB2014300</strain>
    </source>
</reference>
<keyword evidence="5" id="KW-1185">Reference proteome</keyword>
<dbReference type="Gene3D" id="3.40.50.720">
    <property type="entry name" value="NAD(P)-binding Rossmann-like Domain"/>
    <property type="match status" value="2"/>
</dbReference>
<comment type="similarity">
    <text evidence="1">Belongs to the short-chain dehydrogenases/reductases (SDR) family.</text>
</comment>
<evidence type="ECO:0000256" key="1">
    <source>
        <dbReference type="ARBA" id="ARBA00006484"/>
    </source>
</evidence>
<dbReference type="InterPro" id="IPR020904">
    <property type="entry name" value="Sc_DH/Rdtase_CS"/>
</dbReference>
<dbReference type="PRINTS" id="PR00080">
    <property type="entry name" value="SDRFAMILY"/>
</dbReference>
<dbReference type="InterPro" id="IPR002347">
    <property type="entry name" value="SDR_fam"/>
</dbReference>
<dbReference type="PANTHER" id="PTHR42760">
    <property type="entry name" value="SHORT-CHAIN DEHYDROGENASES/REDUCTASES FAMILY MEMBER"/>
    <property type="match status" value="1"/>
</dbReference>
<dbReference type="NCBIfam" id="NF006110">
    <property type="entry name" value="PRK08261.1"/>
    <property type="match status" value="1"/>
</dbReference>
<comment type="caution">
    <text evidence="4">The sequence shown here is derived from an EMBL/GenBank/DDBJ whole genome shotgun (WGS) entry which is preliminary data.</text>
</comment>
<dbReference type="GO" id="GO:0004316">
    <property type="term" value="F:3-oxoacyl-[acyl-carrier-protein] reductase (NADPH) activity"/>
    <property type="evidence" value="ECO:0007669"/>
    <property type="project" value="UniProtKB-EC"/>
</dbReference>